<dbReference type="InterPro" id="IPR036034">
    <property type="entry name" value="PDZ_sf"/>
</dbReference>
<evidence type="ECO:0000256" key="6">
    <source>
        <dbReference type="ARBA" id="ARBA00022692"/>
    </source>
</evidence>
<evidence type="ECO:0000256" key="9">
    <source>
        <dbReference type="ARBA" id="ARBA00023136"/>
    </source>
</evidence>
<dbReference type="GO" id="GO:0006508">
    <property type="term" value="P:proteolysis"/>
    <property type="evidence" value="ECO:0007669"/>
    <property type="project" value="InterPro"/>
</dbReference>
<feature type="transmembrane region" description="Helical" evidence="14">
    <location>
        <begin position="77"/>
        <end position="99"/>
    </location>
</feature>
<keyword evidence="8 14" id="KW-1133">Transmembrane helix</keyword>
<feature type="transmembrane region" description="Helical" evidence="14">
    <location>
        <begin position="105"/>
        <end position="123"/>
    </location>
</feature>
<dbReference type="Gene3D" id="2.40.10.10">
    <property type="entry name" value="Trypsin-like serine proteases"/>
    <property type="match status" value="2"/>
</dbReference>
<evidence type="ECO:0000256" key="5">
    <source>
        <dbReference type="ARBA" id="ARBA00022475"/>
    </source>
</evidence>
<comment type="function">
    <text evidence="14">Catalyzes the dephosphorylation of undecaprenyl diphosphate (UPP). Confers resistance to bacitracin.</text>
</comment>
<dbReference type="AlphaFoldDB" id="A0A6G7PVK7"/>
<dbReference type="NCBIfam" id="TIGR00753">
    <property type="entry name" value="undec_PP_bacA"/>
    <property type="match status" value="1"/>
</dbReference>
<dbReference type="SUPFAM" id="SSF50156">
    <property type="entry name" value="PDZ domain-like"/>
    <property type="match status" value="1"/>
</dbReference>
<dbReference type="InterPro" id="IPR043504">
    <property type="entry name" value="Peptidase_S1_PA_chymotrypsin"/>
</dbReference>
<dbReference type="PANTHER" id="PTHR30622:SF4">
    <property type="entry name" value="UNDECAPRENYL-DIPHOSPHATASE"/>
    <property type="match status" value="1"/>
</dbReference>
<comment type="miscellaneous">
    <text evidence="14">Bacitracin is thought to be involved in the inhibition of peptidoglycan synthesis by sequestering undecaprenyl diphosphate, thereby reducing the pool of lipid carrier available.</text>
</comment>
<evidence type="ECO:0000256" key="13">
    <source>
        <dbReference type="ARBA" id="ARBA00047594"/>
    </source>
</evidence>
<keyword evidence="14" id="KW-0961">Cell wall biogenesis/degradation</keyword>
<dbReference type="Pfam" id="PF02673">
    <property type="entry name" value="BacA"/>
    <property type="match status" value="1"/>
</dbReference>
<keyword evidence="6 14" id="KW-0812">Transmembrane</keyword>
<protein>
    <recommendedName>
        <fullName evidence="4 14">Undecaprenyl-diphosphatase</fullName>
        <ecNumber evidence="3 14">3.6.1.27</ecNumber>
    </recommendedName>
    <alternativeName>
        <fullName evidence="12 14">Bacitracin resistance protein</fullName>
    </alternativeName>
    <alternativeName>
        <fullName evidence="11 14">Undecaprenyl pyrophosphate phosphatase</fullName>
    </alternativeName>
</protein>
<feature type="transmembrane region" description="Helical" evidence="14">
    <location>
        <begin position="209"/>
        <end position="231"/>
    </location>
</feature>
<dbReference type="GO" id="GO:0071555">
    <property type="term" value="P:cell wall organization"/>
    <property type="evidence" value="ECO:0007669"/>
    <property type="project" value="UniProtKB-KW"/>
</dbReference>
<name>A0A6G7PVK7_9BACT</name>
<comment type="catalytic activity">
    <reaction evidence="13 14">
        <text>di-trans,octa-cis-undecaprenyl diphosphate + H2O = di-trans,octa-cis-undecaprenyl phosphate + phosphate + H(+)</text>
        <dbReference type="Rhea" id="RHEA:28094"/>
        <dbReference type="ChEBI" id="CHEBI:15377"/>
        <dbReference type="ChEBI" id="CHEBI:15378"/>
        <dbReference type="ChEBI" id="CHEBI:43474"/>
        <dbReference type="ChEBI" id="CHEBI:58405"/>
        <dbReference type="ChEBI" id="CHEBI:60392"/>
        <dbReference type="EC" id="3.6.1.27"/>
    </reaction>
</comment>
<evidence type="ECO:0000256" key="14">
    <source>
        <dbReference type="HAMAP-Rule" id="MF_01006"/>
    </source>
</evidence>
<dbReference type="InterPro" id="IPR001940">
    <property type="entry name" value="Peptidase_S1C"/>
</dbReference>
<dbReference type="RefSeq" id="WP_166031910.1">
    <property type="nucleotide sequence ID" value="NZ_CP048877.1"/>
</dbReference>
<keyword evidence="14" id="KW-0573">Peptidoglycan synthesis</keyword>
<dbReference type="Proteomes" id="UP000502179">
    <property type="component" value="Chromosome"/>
</dbReference>
<dbReference type="InterPro" id="IPR001478">
    <property type="entry name" value="PDZ"/>
</dbReference>
<gene>
    <name evidence="14 15" type="primary">uppP</name>
    <name evidence="15" type="ORF">G4V39_05135</name>
</gene>
<evidence type="ECO:0000256" key="10">
    <source>
        <dbReference type="ARBA" id="ARBA00023251"/>
    </source>
</evidence>
<dbReference type="GO" id="GO:0046677">
    <property type="term" value="P:response to antibiotic"/>
    <property type="evidence" value="ECO:0007669"/>
    <property type="project" value="UniProtKB-UniRule"/>
</dbReference>
<dbReference type="Gene3D" id="2.30.42.10">
    <property type="match status" value="1"/>
</dbReference>
<feature type="transmembrane region" description="Helical" evidence="14">
    <location>
        <begin position="46"/>
        <end position="65"/>
    </location>
</feature>
<dbReference type="Pfam" id="PF13365">
    <property type="entry name" value="Trypsin_2"/>
    <property type="match status" value="1"/>
</dbReference>
<dbReference type="GO" id="GO:0005886">
    <property type="term" value="C:plasma membrane"/>
    <property type="evidence" value="ECO:0007669"/>
    <property type="project" value="UniProtKB-SubCell"/>
</dbReference>
<evidence type="ECO:0000256" key="3">
    <source>
        <dbReference type="ARBA" id="ARBA00012374"/>
    </source>
</evidence>
<keyword evidence="5 14" id="KW-1003">Cell membrane</keyword>
<accession>A0A6G7PVK7</accession>
<evidence type="ECO:0000256" key="12">
    <source>
        <dbReference type="ARBA" id="ARBA00032932"/>
    </source>
</evidence>
<organism evidence="15 16">
    <name type="scientific">Thermosulfuriphilus ammonigenes</name>
    <dbReference type="NCBI Taxonomy" id="1936021"/>
    <lineage>
        <taxon>Bacteria</taxon>
        <taxon>Pseudomonadati</taxon>
        <taxon>Thermodesulfobacteriota</taxon>
        <taxon>Thermodesulfobacteria</taxon>
        <taxon>Thermodesulfobacteriales</taxon>
        <taxon>Thermodesulfobacteriaceae</taxon>
        <taxon>Thermosulfuriphilus</taxon>
    </lineage>
</organism>
<dbReference type="SUPFAM" id="SSF50494">
    <property type="entry name" value="Trypsin-like serine proteases"/>
    <property type="match status" value="1"/>
</dbReference>
<dbReference type="CDD" id="cd06779">
    <property type="entry name" value="cpPDZ_Deg_HtrA-like"/>
    <property type="match status" value="1"/>
</dbReference>
<dbReference type="InterPro" id="IPR009003">
    <property type="entry name" value="Peptidase_S1_PA"/>
</dbReference>
<dbReference type="GO" id="GO:0004252">
    <property type="term" value="F:serine-type endopeptidase activity"/>
    <property type="evidence" value="ECO:0007669"/>
    <property type="project" value="InterPro"/>
</dbReference>
<evidence type="ECO:0000256" key="1">
    <source>
        <dbReference type="ARBA" id="ARBA00004651"/>
    </source>
</evidence>
<evidence type="ECO:0000256" key="8">
    <source>
        <dbReference type="ARBA" id="ARBA00022989"/>
    </source>
</evidence>
<dbReference type="EC" id="3.6.1.27" evidence="3 14"/>
<dbReference type="GO" id="GO:0008360">
    <property type="term" value="P:regulation of cell shape"/>
    <property type="evidence" value="ECO:0007669"/>
    <property type="project" value="UniProtKB-KW"/>
</dbReference>
<dbReference type="GO" id="GO:0050380">
    <property type="term" value="F:undecaprenyl-diphosphatase activity"/>
    <property type="evidence" value="ECO:0007669"/>
    <property type="project" value="UniProtKB-UniRule"/>
</dbReference>
<evidence type="ECO:0000313" key="16">
    <source>
        <dbReference type="Proteomes" id="UP000502179"/>
    </source>
</evidence>
<evidence type="ECO:0000256" key="11">
    <source>
        <dbReference type="ARBA" id="ARBA00032707"/>
    </source>
</evidence>
<evidence type="ECO:0000256" key="2">
    <source>
        <dbReference type="ARBA" id="ARBA00010621"/>
    </source>
</evidence>
<dbReference type="GO" id="GO:0009252">
    <property type="term" value="P:peptidoglycan biosynthetic process"/>
    <property type="evidence" value="ECO:0007669"/>
    <property type="project" value="UniProtKB-KW"/>
</dbReference>
<evidence type="ECO:0000256" key="4">
    <source>
        <dbReference type="ARBA" id="ARBA00021581"/>
    </source>
</evidence>
<sequence length="587" mass="63764">MTHLEAIFLGIIQGITEFLPISSSGHLALAQYFFRIKGGGLTFDVFLHLGTLAAILIYFWKDWLGMLDPRQRDKRRLLFLILLATVPGALAGALAGDIVENHLRGPSLIAFTLSSVALVLILAERLGRRGRSLEEIGLREALIIGLAQSLAIVPGVSRSGITMAAALFLGLSRPAAAKFSFLLSAPIIAGAGLYKTLDLLQGGGVALDAFNLLIGLLSAFFSGLLVIAWLLRFLVKHTFYPFAFYRLALATLVIFLLVLSPTKARGAEAGEYVVHLSTSPLRPEALLAPVPPLSEGSGIIWDRKGHIITSYYLVRESRFLEVTLPDGSKWPARMVGYDPETDLAVLAINAPASRLSPAIKAKRRPRRGEWVFYWGNPWGQGLAVGGAQVRDFRREIVTELASLRGVVELSAPVPPGFCGGAVVDRRGALVAMATCLFPEARRAGIGLAVEVAQIKALLPQLVEKGYIERAWLGVLAQDLIPAFARAQGLPLDRGALVFKVLPGSPAARVGLRGGREEVLFGNTLVSVGGDIIYAIDDQPVTSAADLEKIISRKRPGEVIKITFYRGKKKKQVRVRLISKPRYQRRKR</sequence>
<keyword evidence="9 14" id="KW-0472">Membrane</keyword>
<reference evidence="15 16" key="1">
    <citation type="submission" date="2020-02" db="EMBL/GenBank/DDBJ databases">
        <title>Genome analysis of Thermosulfuriphilus ammonigenes ST65T, an anaerobic thermophilic chemolithoautotrophic bacterium isolated from a deep-sea hydrothermal vent.</title>
        <authorList>
            <person name="Slobodkina G."/>
            <person name="Allioux M."/>
            <person name="Merkel A."/>
            <person name="Alain K."/>
            <person name="Jebbar M."/>
            <person name="Slobodkin A."/>
        </authorList>
    </citation>
    <scope>NUCLEOTIDE SEQUENCE [LARGE SCALE GENOMIC DNA]</scope>
    <source>
        <strain evidence="15 16">ST65</strain>
    </source>
</reference>
<dbReference type="Pfam" id="PF13180">
    <property type="entry name" value="PDZ_2"/>
    <property type="match status" value="1"/>
</dbReference>
<dbReference type="EMBL" id="CP048877">
    <property type="protein sequence ID" value="QIJ71692.1"/>
    <property type="molecule type" value="Genomic_DNA"/>
</dbReference>
<dbReference type="PANTHER" id="PTHR30622">
    <property type="entry name" value="UNDECAPRENYL-DIPHOSPHATASE"/>
    <property type="match status" value="1"/>
</dbReference>
<dbReference type="InterPro" id="IPR003824">
    <property type="entry name" value="UppP"/>
</dbReference>
<dbReference type="HAMAP" id="MF_01006">
    <property type="entry name" value="Undec_diphosphatase"/>
    <property type="match status" value="1"/>
</dbReference>
<comment type="subcellular location">
    <subcellularLocation>
        <location evidence="1 14">Cell membrane</location>
        <topology evidence="1 14">Multi-pass membrane protein</topology>
    </subcellularLocation>
</comment>
<proteinExistence type="inferred from homology"/>
<evidence type="ECO:0000313" key="15">
    <source>
        <dbReference type="EMBL" id="QIJ71692.1"/>
    </source>
</evidence>
<keyword evidence="14" id="KW-0133">Cell shape</keyword>
<keyword evidence="10 14" id="KW-0046">Antibiotic resistance</keyword>
<dbReference type="PRINTS" id="PR00834">
    <property type="entry name" value="PROTEASES2C"/>
</dbReference>
<dbReference type="SMART" id="SM00228">
    <property type="entry name" value="PDZ"/>
    <property type="match status" value="1"/>
</dbReference>
<feature type="transmembrane region" description="Helical" evidence="14">
    <location>
        <begin position="243"/>
        <end position="259"/>
    </location>
</feature>
<feature type="transmembrane region" description="Helical" evidence="14">
    <location>
        <begin position="175"/>
        <end position="197"/>
    </location>
</feature>
<keyword evidence="16" id="KW-1185">Reference proteome</keyword>
<evidence type="ECO:0000256" key="7">
    <source>
        <dbReference type="ARBA" id="ARBA00022801"/>
    </source>
</evidence>
<dbReference type="KEGG" id="tav:G4V39_05135"/>
<keyword evidence="7 14" id="KW-0378">Hydrolase</keyword>
<comment type="similarity">
    <text evidence="2 14">Belongs to the UppP family.</text>
</comment>